<evidence type="ECO:0000256" key="3">
    <source>
        <dbReference type="ARBA" id="ARBA00022555"/>
    </source>
</evidence>
<evidence type="ECO:0000256" key="10">
    <source>
        <dbReference type="PROSITE-ProRule" id="PRU01023"/>
    </source>
</evidence>
<dbReference type="AlphaFoldDB" id="A0A2J6Q5D9"/>
<dbReference type="InterPro" id="IPR023267">
    <property type="entry name" value="RCMT"/>
</dbReference>
<feature type="compositionally biased region" description="Basic and acidic residues" evidence="11">
    <location>
        <begin position="866"/>
        <end position="888"/>
    </location>
</feature>
<comment type="similarity">
    <text evidence="2 10">Belongs to the class I-like SAM-binding methyltransferase superfamily. RsmB/NOP family.</text>
</comment>
<feature type="compositionally biased region" description="Gly residues" evidence="11">
    <location>
        <begin position="10"/>
        <end position="33"/>
    </location>
</feature>
<feature type="binding site" evidence="10">
    <location>
        <position position="314"/>
    </location>
    <ligand>
        <name>S-adenosyl-L-methionine</name>
        <dbReference type="ChEBI" id="CHEBI:59789"/>
    </ligand>
</feature>
<feature type="binding site" evidence="10">
    <location>
        <position position="257"/>
    </location>
    <ligand>
        <name>S-adenosyl-L-methionine</name>
        <dbReference type="ChEBI" id="CHEBI:59789"/>
    </ligand>
</feature>
<evidence type="ECO:0000256" key="2">
    <source>
        <dbReference type="ARBA" id="ARBA00007494"/>
    </source>
</evidence>
<dbReference type="GO" id="GO:0016428">
    <property type="term" value="F:tRNA (cytidine-5-)-methyltransferase activity"/>
    <property type="evidence" value="ECO:0007669"/>
    <property type="project" value="InterPro"/>
</dbReference>
<proteinExistence type="inferred from homology"/>
<dbReference type="PANTHER" id="PTHR22808:SF1">
    <property type="entry name" value="RNA CYTOSINE-C(5)-METHYLTRANSFERASE NSUN2-RELATED"/>
    <property type="match status" value="1"/>
</dbReference>
<feature type="compositionally biased region" description="Basic and acidic residues" evidence="11">
    <location>
        <begin position="600"/>
        <end position="610"/>
    </location>
</feature>
<feature type="region of interest" description="Disordered" evidence="11">
    <location>
        <begin position="529"/>
        <end position="661"/>
    </location>
</feature>
<evidence type="ECO:0000256" key="4">
    <source>
        <dbReference type="ARBA" id="ARBA00022603"/>
    </source>
</evidence>
<dbReference type="PROSITE" id="PS51686">
    <property type="entry name" value="SAM_MT_RSMB_NOP"/>
    <property type="match status" value="1"/>
</dbReference>
<feature type="active site" description="Nucleophile" evidence="10">
    <location>
        <position position="367"/>
    </location>
</feature>
<feature type="compositionally biased region" description="Basic and acidic residues" evidence="11">
    <location>
        <begin position="936"/>
        <end position="950"/>
    </location>
</feature>
<name>A0A2J6Q5D9_9HELO</name>
<dbReference type="STRING" id="1745343.A0A2J6Q5D9"/>
<dbReference type="InterPro" id="IPR018314">
    <property type="entry name" value="RsmB/NOL1/NOP2-like_CS"/>
</dbReference>
<evidence type="ECO:0000313" key="14">
    <source>
        <dbReference type="Proteomes" id="UP000235672"/>
    </source>
</evidence>
<evidence type="ECO:0000256" key="9">
    <source>
        <dbReference type="ARBA" id="ARBA00023242"/>
    </source>
</evidence>
<dbReference type="PRINTS" id="PR02008">
    <property type="entry name" value="RCMTFAMILY"/>
</dbReference>
<dbReference type="Proteomes" id="UP000235672">
    <property type="component" value="Unassembled WGS sequence"/>
</dbReference>
<evidence type="ECO:0000256" key="7">
    <source>
        <dbReference type="ARBA" id="ARBA00022694"/>
    </source>
</evidence>
<keyword evidence="8 10" id="KW-0694">RNA-binding</keyword>
<dbReference type="EMBL" id="KZ613481">
    <property type="protein sequence ID" value="PMD21500.1"/>
    <property type="molecule type" value="Genomic_DNA"/>
</dbReference>
<dbReference type="InterPro" id="IPR049560">
    <property type="entry name" value="MeTrfase_RsmB-F_NOP2_cat"/>
</dbReference>
<accession>A0A2J6Q5D9</accession>
<feature type="region of interest" description="Disordered" evidence="11">
    <location>
        <begin position="903"/>
        <end position="972"/>
    </location>
</feature>
<evidence type="ECO:0000313" key="13">
    <source>
        <dbReference type="EMBL" id="PMD21500.1"/>
    </source>
</evidence>
<dbReference type="GO" id="GO:0030488">
    <property type="term" value="P:tRNA methylation"/>
    <property type="evidence" value="ECO:0007669"/>
    <property type="project" value="TreeGrafter"/>
</dbReference>
<dbReference type="SUPFAM" id="SSF53335">
    <property type="entry name" value="S-adenosyl-L-methionine-dependent methyltransferases"/>
    <property type="match status" value="1"/>
</dbReference>
<evidence type="ECO:0000256" key="5">
    <source>
        <dbReference type="ARBA" id="ARBA00022679"/>
    </source>
</evidence>
<feature type="compositionally biased region" description="Gly residues" evidence="11">
    <location>
        <begin position="960"/>
        <end position="972"/>
    </location>
</feature>
<feature type="binding site" evidence="10">
    <location>
        <position position="284"/>
    </location>
    <ligand>
        <name>S-adenosyl-L-methionine</name>
        <dbReference type="ChEBI" id="CHEBI:59789"/>
    </ligand>
</feature>
<keyword evidence="14" id="KW-1185">Reference proteome</keyword>
<evidence type="ECO:0000256" key="1">
    <source>
        <dbReference type="ARBA" id="ARBA00004123"/>
    </source>
</evidence>
<dbReference type="Gene3D" id="3.40.50.150">
    <property type="entry name" value="Vaccinia Virus protein VP39"/>
    <property type="match status" value="1"/>
</dbReference>
<dbReference type="InterPro" id="IPR023270">
    <property type="entry name" value="RCMT_NCL1"/>
</dbReference>
<comment type="subcellular location">
    <subcellularLocation>
        <location evidence="1">Nucleus</location>
    </subcellularLocation>
</comment>
<dbReference type="InterPro" id="IPR057286">
    <property type="entry name" value="PUA_NSUN2"/>
</dbReference>
<protein>
    <submittedName>
        <fullName evidence="13">S-adenosyl-L-methionine-dependent methyltransferase</fullName>
    </submittedName>
</protein>
<dbReference type="Pfam" id="PF25376">
    <property type="entry name" value="Pre-PUA_NSUN2"/>
    <property type="match status" value="1"/>
</dbReference>
<keyword evidence="6 10" id="KW-0949">S-adenosyl-L-methionine</keyword>
<evidence type="ECO:0000259" key="12">
    <source>
        <dbReference type="PROSITE" id="PS51686"/>
    </source>
</evidence>
<keyword evidence="4 10" id="KW-0489">Methyltransferase</keyword>
<keyword evidence="7" id="KW-0819">tRNA processing</keyword>
<dbReference type="Pfam" id="PF25378">
    <property type="entry name" value="PUA_NSUN2"/>
    <property type="match status" value="1"/>
</dbReference>
<organism evidence="13 14">
    <name type="scientific">Hyaloscypha hepaticicola</name>
    <dbReference type="NCBI Taxonomy" id="2082293"/>
    <lineage>
        <taxon>Eukaryota</taxon>
        <taxon>Fungi</taxon>
        <taxon>Dikarya</taxon>
        <taxon>Ascomycota</taxon>
        <taxon>Pezizomycotina</taxon>
        <taxon>Leotiomycetes</taxon>
        <taxon>Helotiales</taxon>
        <taxon>Hyaloscyphaceae</taxon>
        <taxon>Hyaloscypha</taxon>
    </lineage>
</organism>
<dbReference type="PANTHER" id="PTHR22808">
    <property type="entry name" value="NCL1 YEAST -RELATED NOL1/NOP2/FMU SUN DOMAIN-CONTAINING"/>
    <property type="match status" value="1"/>
</dbReference>
<dbReference type="GO" id="GO:0005634">
    <property type="term" value="C:nucleus"/>
    <property type="evidence" value="ECO:0007669"/>
    <property type="project" value="UniProtKB-SubCell"/>
</dbReference>
<dbReference type="Pfam" id="PF01189">
    <property type="entry name" value="Methyltr_RsmB-F"/>
    <property type="match status" value="1"/>
</dbReference>
<sequence>MGRGNKRGRGGGGRGGGGGWGRGRGGGRGGRGGRGGEDNRVSFDKVEKHNEKLERYYNSVLGLEEEEKHPFWAALKRELPNSFRFTGSKGHALAVQKQLKSRYVPEISKISHYDGTPVEPPQPVPWYPDELAWWMTTPKNVIRRFPPFAAFQKFLVSETSVGNISRQEVVSMIPPLVMDLQPGMTVLDMCAAPGSKAAQLLEMVHNCEEARVRKSLKDHAKQDGRYASPEVESVDAADLEMDTSDNGRATGLLIANDSDYKRSHMLIHQLKRLSSPNLIVTNHDATMYPSIKLPSTPENPAHNRYLKFDRILADVPCSGDGTTRKNANLWQDWTPGNALGLYVTQVRILVRALQMLKPGGRVVYSTCSMNPIENEAVIASAIERCGGLARVQVLPSDDKLPLLKRRPGLKDWTVMDKSGKIWSSFDEVKRYEEEYGSSVYTERLVEGMFPPKNSEVPFERCMRVYAHLQDTGGFFITILQKMSEFRAKPESDSKKIEPKPTIISIVDEIESQPPPKDGESVLPKIEAADALTRPSESMDEEMVSAAARQNQENATSDGTLNGRKRSLGETDLVDNEDDSSTKKLRTQEDADEAEINAYLENKKLSIKEDGDQPAGEDMENRNVHYPPPPGAELDLTTRPGDMRADSRAKQRNRSGQQFEEPFKYISGDHPEVKSVEKFYNLSPRFPRDRFMVRNAQGEPAKTIYYTSALIRDILTENEGKGIKFIHGGVKMFMKQDVQGPDVCKWRIQSEGMPILEGYVGEERVVRLYKKETFRKLLIEMFPKLADDGWKNLGEIGERVNSIPMGCCVLRIEPSADEDGFDERMVLPLWRSAASLNLMLAKEDRTAMLLRIFNDTTPLINNSTNKQKIEDAEKAEVDGDQEKKPLAPGFIKEDGEVKVDTSTAIEASAPVNDRQTDTEIKPGPYGEIVGAAPENMVTRDLKAEKIDKGEETGGPEQQLNGTGGVEGQLGGVS</sequence>
<feature type="binding site" evidence="10">
    <location>
        <begin position="190"/>
        <end position="196"/>
    </location>
    <ligand>
        <name>S-adenosyl-L-methionine</name>
        <dbReference type="ChEBI" id="CHEBI:59789"/>
    </ligand>
</feature>
<gene>
    <name evidence="13" type="ORF">NA56DRAFT_748950</name>
</gene>
<keyword evidence="9" id="KW-0539">Nucleus</keyword>
<keyword evidence="3" id="KW-0820">tRNA-binding</keyword>
<evidence type="ECO:0000256" key="6">
    <source>
        <dbReference type="ARBA" id="ARBA00022691"/>
    </source>
</evidence>
<dbReference type="OrthoDB" id="6093671at2759"/>
<dbReference type="GO" id="GO:0000049">
    <property type="term" value="F:tRNA binding"/>
    <property type="evidence" value="ECO:0007669"/>
    <property type="project" value="UniProtKB-KW"/>
</dbReference>
<keyword evidence="5 10" id="KW-0808">Transferase</keyword>
<dbReference type="InterPro" id="IPR057285">
    <property type="entry name" value="Pre-PUA_NSUN2"/>
</dbReference>
<feature type="region of interest" description="Disordered" evidence="11">
    <location>
        <begin position="860"/>
        <end position="888"/>
    </location>
</feature>
<evidence type="ECO:0000256" key="11">
    <source>
        <dbReference type="SAM" id="MobiDB-lite"/>
    </source>
</evidence>
<dbReference type="InterPro" id="IPR001678">
    <property type="entry name" value="MeTrfase_RsmB-F_NOP2_dom"/>
</dbReference>
<reference evidence="13 14" key="1">
    <citation type="submission" date="2016-05" db="EMBL/GenBank/DDBJ databases">
        <title>A degradative enzymes factory behind the ericoid mycorrhizal symbiosis.</title>
        <authorList>
            <consortium name="DOE Joint Genome Institute"/>
            <person name="Martino E."/>
            <person name="Morin E."/>
            <person name="Grelet G."/>
            <person name="Kuo A."/>
            <person name="Kohler A."/>
            <person name="Daghino S."/>
            <person name="Barry K."/>
            <person name="Choi C."/>
            <person name="Cichocki N."/>
            <person name="Clum A."/>
            <person name="Copeland A."/>
            <person name="Hainaut M."/>
            <person name="Haridas S."/>
            <person name="Labutti K."/>
            <person name="Lindquist E."/>
            <person name="Lipzen A."/>
            <person name="Khouja H.-R."/>
            <person name="Murat C."/>
            <person name="Ohm R."/>
            <person name="Olson A."/>
            <person name="Spatafora J."/>
            <person name="Veneault-Fourrey C."/>
            <person name="Henrissat B."/>
            <person name="Grigoriev I."/>
            <person name="Martin F."/>
            <person name="Perotto S."/>
        </authorList>
    </citation>
    <scope>NUCLEOTIDE SEQUENCE [LARGE SCALE GENOMIC DNA]</scope>
    <source>
        <strain evidence="13 14">UAMH 7357</strain>
    </source>
</reference>
<dbReference type="InterPro" id="IPR029063">
    <property type="entry name" value="SAM-dependent_MTases_sf"/>
</dbReference>
<dbReference type="PRINTS" id="PR02011">
    <property type="entry name" value="RCMTNCL1"/>
</dbReference>
<feature type="domain" description="SAM-dependent MTase RsmB/NOP-type" evidence="12">
    <location>
        <begin position="71"/>
        <end position="482"/>
    </location>
</feature>
<feature type="compositionally biased region" description="Basic and acidic residues" evidence="11">
    <location>
        <begin position="579"/>
        <end position="588"/>
    </location>
</feature>
<evidence type="ECO:0000256" key="8">
    <source>
        <dbReference type="ARBA" id="ARBA00022884"/>
    </source>
</evidence>
<feature type="compositionally biased region" description="Basic and acidic residues" evidence="11">
    <location>
        <begin position="34"/>
        <end position="45"/>
    </location>
</feature>
<dbReference type="GO" id="GO:0005737">
    <property type="term" value="C:cytoplasm"/>
    <property type="evidence" value="ECO:0007669"/>
    <property type="project" value="TreeGrafter"/>
</dbReference>
<dbReference type="PROSITE" id="PS01153">
    <property type="entry name" value="NOL1_NOP2_SUN"/>
    <property type="match status" value="1"/>
</dbReference>
<feature type="region of interest" description="Disordered" evidence="11">
    <location>
        <begin position="1"/>
        <end position="45"/>
    </location>
</feature>
<feature type="compositionally biased region" description="Polar residues" evidence="11">
    <location>
        <begin position="547"/>
        <end position="559"/>
    </location>
</feature>